<feature type="non-terminal residue" evidence="4">
    <location>
        <position position="1"/>
    </location>
</feature>
<evidence type="ECO:0000259" key="3">
    <source>
        <dbReference type="Pfam" id="PF23557"/>
    </source>
</evidence>
<dbReference type="EMBL" id="JAHRIN010012825">
    <property type="protein sequence ID" value="MEQ2195923.1"/>
    <property type="molecule type" value="Genomic_DNA"/>
</dbReference>
<feature type="domain" description="Leprecan-like alpha-helical" evidence="3">
    <location>
        <begin position="62"/>
        <end position="102"/>
    </location>
</feature>
<dbReference type="Proteomes" id="UP001434883">
    <property type="component" value="Unassembled WGS sequence"/>
</dbReference>
<comment type="caution">
    <text evidence="4">The sequence shown here is derived from an EMBL/GenBank/DDBJ whole genome shotgun (WGS) entry which is preliminary data.</text>
</comment>
<sequence length="120" mass="13789">IDKLDKAVAAAHTFFQANPDHMEMKQNLEYYRMMARVEEENFKDLEAKPHMMGNSSITCPAKVLNCKQHCPVELASTAGREGPFEDFLPSHFNYLQFSYYNSKFISLFLFIISTPCAVIK</sequence>
<keyword evidence="5" id="KW-1185">Reference proteome</keyword>
<evidence type="ECO:0000313" key="4">
    <source>
        <dbReference type="EMBL" id="MEQ2195923.1"/>
    </source>
</evidence>
<protein>
    <recommendedName>
        <fullName evidence="3">Leprecan-like alpha-helical domain-containing protein</fullName>
    </recommendedName>
</protein>
<evidence type="ECO:0000256" key="1">
    <source>
        <dbReference type="ARBA" id="ARBA00022729"/>
    </source>
</evidence>
<proteinExistence type="predicted"/>
<organism evidence="4 5">
    <name type="scientific">Xenoophorus captivus</name>
    <dbReference type="NCBI Taxonomy" id="1517983"/>
    <lineage>
        <taxon>Eukaryota</taxon>
        <taxon>Metazoa</taxon>
        <taxon>Chordata</taxon>
        <taxon>Craniata</taxon>
        <taxon>Vertebrata</taxon>
        <taxon>Euteleostomi</taxon>
        <taxon>Actinopterygii</taxon>
        <taxon>Neopterygii</taxon>
        <taxon>Teleostei</taxon>
        <taxon>Neoteleostei</taxon>
        <taxon>Acanthomorphata</taxon>
        <taxon>Ovalentaria</taxon>
        <taxon>Atherinomorphae</taxon>
        <taxon>Cyprinodontiformes</taxon>
        <taxon>Goodeidae</taxon>
        <taxon>Xenoophorus</taxon>
    </lineage>
</organism>
<feature type="domain" description="Leprecan-like alpha-helical" evidence="3">
    <location>
        <begin position="1"/>
        <end position="52"/>
    </location>
</feature>
<dbReference type="PANTHER" id="PTHR13986:SF3">
    <property type="entry name" value="CARTILAGE-ASSOCIATED PROTEIN"/>
    <property type="match status" value="1"/>
</dbReference>
<gene>
    <name evidence="4" type="ORF">XENOCAPTIV_020486</name>
</gene>
<evidence type="ECO:0000256" key="2">
    <source>
        <dbReference type="ARBA" id="ARBA00023180"/>
    </source>
</evidence>
<dbReference type="InterPro" id="IPR052284">
    <property type="entry name" value="Collagen_mod_leprecan"/>
</dbReference>
<dbReference type="PANTHER" id="PTHR13986">
    <property type="entry name" value="PROTEIN LYSINE HYDROXYLATION COMPLEX COMPONENT"/>
    <property type="match status" value="1"/>
</dbReference>
<keyword evidence="2" id="KW-0325">Glycoprotein</keyword>
<reference evidence="4 5" key="1">
    <citation type="submission" date="2021-06" db="EMBL/GenBank/DDBJ databases">
        <authorList>
            <person name="Palmer J.M."/>
        </authorList>
    </citation>
    <scope>NUCLEOTIDE SEQUENCE [LARGE SCALE GENOMIC DNA]</scope>
    <source>
        <strain evidence="4 5">XC_2019</strain>
        <tissue evidence="4">Muscle</tissue>
    </source>
</reference>
<name>A0ABV0QK34_9TELE</name>
<keyword evidence="1" id="KW-0732">Signal</keyword>
<dbReference type="Pfam" id="PF23557">
    <property type="entry name" value="TPR_leprecan"/>
    <property type="match status" value="2"/>
</dbReference>
<accession>A0ABV0QK34</accession>
<dbReference type="InterPro" id="IPR056585">
    <property type="entry name" value="Leprecan_dom"/>
</dbReference>
<evidence type="ECO:0000313" key="5">
    <source>
        <dbReference type="Proteomes" id="UP001434883"/>
    </source>
</evidence>